<dbReference type="GO" id="GO:0016491">
    <property type="term" value="F:oxidoreductase activity"/>
    <property type="evidence" value="ECO:0007669"/>
    <property type="project" value="UniProtKB-KW"/>
</dbReference>
<gene>
    <name evidence="3" type="ORF">C8N28_2382</name>
</gene>
<dbReference type="InterPro" id="IPR023210">
    <property type="entry name" value="NADP_OxRdtase_dom"/>
</dbReference>
<evidence type="ECO:0000259" key="2">
    <source>
        <dbReference type="Pfam" id="PF00248"/>
    </source>
</evidence>
<dbReference type="Pfam" id="PF00248">
    <property type="entry name" value="Aldo_ket_red"/>
    <property type="match status" value="1"/>
</dbReference>
<evidence type="ECO:0000313" key="3">
    <source>
        <dbReference type="EMBL" id="TCK80639.1"/>
    </source>
</evidence>
<protein>
    <submittedName>
        <fullName evidence="3">Aryl-alcohol dehydrogenase-like predicted oxidoreductase</fullName>
    </submittedName>
</protein>
<keyword evidence="1" id="KW-0560">Oxidoreductase</keyword>
<reference evidence="3 4" key="1">
    <citation type="submission" date="2019-03" db="EMBL/GenBank/DDBJ databases">
        <title>Genomic Encyclopedia of Archaeal and Bacterial Type Strains, Phase II (KMG-II): from individual species to whole genera.</title>
        <authorList>
            <person name="Goeker M."/>
        </authorList>
    </citation>
    <scope>NUCLEOTIDE SEQUENCE [LARGE SCALE GENOMIC DNA]</scope>
    <source>
        <strain evidence="3 4">DSM 22554</strain>
    </source>
</reference>
<dbReference type="PANTHER" id="PTHR43364:SF6">
    <property type="entry name" value="OXIDOREDUCTASE-RELATED"/>
    <property type="match status" value="1"/>
</dbReference>
<evidence type="ECO:0000313" key="4">
    <source>
        <dbReference type="Proteomes" id="UP000294616"/>
    </source>
</evidence>
<dbReference type="OrthoDB" id="9773828at2"/>
<dbReference type="InterPro" id="IPR050523">
    <property type="entry name" value="AKR_Detox_Biosynth"/>
</dbReference>
<feature type="domain" description="NADP-dependent oxidoreductase" evidence="2">
    <location>
        <begin position="15"/>
        <end position="312"/>
    </location>
</feature>
<dbReference type="RefSeq" id="WP_132225165.1">
    <property type="nucleotide sequence ID" value="NZ_SMGO01000003.1"/>
</dbReference>
<comment type="caution">
    <text evidence="3">The sequence shown here is derived from an EMBL/GenBank/DDBJ whole genome shotgun (WGS) entry which is preliminary data.</text>
</comment>
<dbReference type="PANTHER" id="PTHR43364">
    <property type="entry name" value="NADH-SPECIFIC METHYLGLYOXAL REDUCTASE-RELATED"/>
    <property type="match status" value="1"/>
</dbReference>
<dbReference type="EMBL" id="SMGO01000003">
    <property type="protein sequence ID" value="TCK80639.1"/>
    <property type="molecule type" value="Genomic_DNA"/>
</dbReference>
<sequence length="317" mass="35581">MKKRTIGKSTLSVAPIAFGANVFGWTLNEKESFKILDEFVDNGFNLIDTADTYSTWVPGNVGGESETIIGNWIKQGNKRDRIILATKFGGDMGQGKKDLSAKYMKEAVEKSLKRLQTDYIDLYQSHYDDLETPVEETMEAFNQLVKDGKVRFIGASNLSAERIESSLKVSQANNWASYVSIQPLYNLYEREKFETEYALLVNKYELGVLNYYALASGFLSGKYRGEKDLNLSERGPGIKKYLGKRGFKILSALDTLALKYNATQARIAIAWLLHKPGITAPIASATNTEQLFELLKAASLDLSKEDVEYLDQESAWQ</sequence>
<evidence type="ECO:0000256" key="1">
    <source>
        <dbReference type="ARBA" id="ARBA00023002"/>
    </source>
</evidence>
<accession>A0A4R1LTP8</accession>
<dbReference type="GO" id="GO:0005829">
    <property type="term" value="C:cytosol"/>
    <property type="evidence" value="ECO:0007669"/>
    <property type="project" value="UniProtKB-ARBA"/>
</dbReference>
<proteinExistence type="predicted"/>
<dbReference type="SUPFAM" id="SSF51430">
    <property type="entry name" value="NAD(P)-linked oxidoreductase"/>
    <property type="match status" value="1"/>
</dbReference>
<name>A0A4R1LTP8_9SPHI</name>
<dbReference type="InterPro" id="IPR036812">
    <property type="entry name" value="NAD(P)_OxRdtase_dom_sf"/>
</dbReference>
<dbReference type="CDD" id="cd19081">
    <property type="entry name" value="AKR_AKR9C1"/>
    <property type="match status" value="1"/>
</dbReference>
<keyword evidence="4" id="KW-1185">Reference proteome</keyword>
<organism evidence="3 4">
    <name type="scientific">Albibacterium bauzanense</name>
    <dbReference type="NCBI Taxonomy" id="653929"/>
    <lineage>
        <taxon>Bacteria</taxon>
        <taxon>Pseudomonadati</taxon>
        <taxon>Bacteroidota</taxon>
        <taxon>Sphingobacteriia</taxon>
        <taxon>Sphingobacteriales</taxon>
        <taxon>Sphingobacteriaceae</taxon>
        <taxon>Albibacterium</taxon>
    </lineage>
</organism>
<dbReference type="AlphaFoldDB" id="A0A4R1LTP8"/>
<dbReference type="FunFam" id="3.20.20.100:FF:000004">
    <property type="entry name" value="Oxidoreductase, aldo/keto reductase"/>
    <property type="match status" value="1"/>
</dbReference>
<dbReference type="Gene3D" id="3.20.20.100">
    <property type="entry name" value="NADP-dependent oxidoreductase domain"/>
    <property type="match status" value="1"/>
</dbReference>
<dbReference type="Proteomes" id="UP000294616">
    <property type="component" value="Unassembled WGS sequence"/>
</dbReference>